<dbReference type="STRING" id="3218.A0A2K1JDD6"/>
<gene>
    <name evidence="9" type="primary">LOC112292052</name>
    <name evidence="8" type="ORF">PHYPA_019811</name>
</gene>
<dbReference type="PANTHER" id="PTHR43572">
    <property type="entry name" value="CHAPERONE PROTEIN CLPD, CHLOROPLASTIC"/>
    <property type="match status" value="1"/>
</dbReference>
<dbReference type="Pfam" id="PF23569">
    <property type="entry name" value="NBD_SMAX1"/>
    <property type="match status" value="1"/>
</dbReference>
<dbReference type="FunCoup" id="A0A2K1JDD6">
    <property type="interactions" value="1177"/>
</dbReference>
<dbReference type="InterPro" id="IPR036628">
    <property type="entry name" value="Clp_N_dom_sf"/>
</dbReference>
<dbReference type="OMA" id="KKWNDAC"/>
<feature type="region of interest" description="Disordered" evidence="6">
    <location>
        <begin position="661"/>
        <end position="697"/>
    </location>
</feature>
<dbReference type="PANTHER" id="PTHR43572:SF13">
    <property type="entry name" value="PROTEIN SUPPRESSOR OF MAX2 1"/>
    <property type="match status" value="1"/>
</dbReference>
<evidence type="ECO:0000256" key="3">
    <source>
        <dbReference type="ARBA" id="ARBA00023015"/>
    </source>
</evidence>
<keyword evidence="10" id="KW-1185">Reference proteome</keyword>
<dbReference type="Gramene" id="Pp3c15_16120V3.1">
    <property type="protein sequence ID" value="Pp3c15_16120V3.1"/>
    <property type="gene ID" value="Pp3c15_16120"/>
</dbReference>
<reference evidence="8 10" key="1">
    <citation type="journal article" date="2008" name="Science">
        <title>The Physcomitrella genome reveals evolutionary insights into the conquest of land by plants.</title>
        <authorList>
            <person name="Rensing S."/>
            <person name="Lang D."/>
            <person name="Zimmer A."/>
            <person name="Terry A."/>
            <person name="Salamov A."/>
            <person name="Shapiro H."/>
            <person name="Nishiyama T."/>
            <person name="Perroud P.-F."/>
            <person name="Lindquist E."/>
            <person name="Kamisugi Y."/>
            <person name="Tanahashi T."/>
            <person name="Sakakibara K."/>
            <person name="Fujita T."/>
            <person name="Oishi K."/>
            <person name="Shin-I T."/>
            <person name="Kuroki Y."/>
            <person name="Toyoda A."/>
            <person name="Suzuki Y."/>
            <person name="Hashimoto A."/>
            <person name="Yamaguchi K."/>
            <person name="Sugano A."/>
            <person name="Kohara Y."/>
            <person name="Fujiyama A."/>
            <person name="Anterola A."/>
            <person name="Aoki S."/>
            <person name="Ashton N."/>
            <person name="Barbazuk W.B."/>
            <person name="Barker E."/>
            <person name="Bennetzen J."/>
            <person name="Bezanilla M."/>
            <person name="Blankenship R."/>
            <person name="Cho S.H."/>
            <person name="Dutcher S."/>
            <person name="Estelle M."/>
            <person name="Fawcett J.A."/>
            <person name="Gundlach H."/>
            <person name="Hanada K."/>
            <person name="Heyl A."/>
            <person name="Hicks K.A."/>
            <person name="Hugh J."/>
            <person name="Lohr M."/>
            <person name="Mayer K."/>
            <person name="Melkozernov A."/>
            <person name="Murata T."/>
            <person name="Nelson D."/>
            <person name="Pils B."/>
            <person name="Prigge M."/>
            <person name="Reiss B."/>
            <person name="Renner T."/>
            <person name="Rombauts S."/>
            <person name="Rushton P."/>
            <person name="Sanderfoot A."/>
            <person name="Schween G."/>
            <person name="Shiu S.-H."/>
            <person name="Stueber K."/>
            <person name="Theodoulou F.L."/>
            <person name="Tu H."/>
            <person name="Van de Peer Y."/>
            <person name="Verrier P.J."/>
            <person name="Waters E."/>
            <person name="Wood A."/>
            <person name="Yang L."/>
            <person name="Cove D."/>
            <person name="Cuming A."/>
            <person name="Hasebe M."/>
            <person name="Lucas S."/>
            <person name="Mishler D.B."/>
            <person name="Reski R."/>
            <person name="Grigoriev I."/>
            <person name="Quatrano R.S."/>
            <person name="Boore J.L."/>
        </authorList>
    </citation>
    <scope>NUCLEOTIDE SEQUENCE [LARGE SCALE GENOMIC DNA]</scope>
    <source>
        <strain evidence="9 10">cv. Gransden 2004</strain>
    </source>
</reference>
<reference evidence="8 10" key="2">
    <citation type="journal article" date="2018" name="Plant J.">
        <title>The Physcomitrella patens chromosome-scale assembly reveals moss genome structure and evolution.</title>
        <authorList>
            <person name="Lang D."/>
            <person name="Ullrich K.K."/>
            <person name="Murat F."/>
            <person name="Fuchs J."/>
            <person name="Jenkins J."/>
            <person name="Haas F.B."/>
            <person name="Piednoel M."/>
            <person name="Gundlach H."/>
            <person name="Van Bel M."/>
            <person name="Meyberg R."/>
            <person name="Vives C."/>
            <person name="Morata J."/>
            <person name="Symeonidi A."/>
            <person name="Hiss M."/>
            <person name="Muchero W."/>
            <person name="Kamisugi Y."/>
            <person name="Saleh O."/>
            <person name="Blanc G."/>
            <person name="Decker E.L."/>
            <person name="van Gessel N."/>
            <person name="Grimwood J."/>
            <person name="Hayes R.D."/>
            <person name="Graham S.W."/>
            <person name="Gunter L.E."/>
            <person name="McDaniel S.F."/>
            <person name="Hoernstein S.N.W."/>
            <person name="Larsson A."/>
            <person name="Li F.W."/>
            <person name="Perroud P.F."/>
            <person name="Phillips J."/>
            <person name="Ranjan P."/>
            <person name="Rokshar D.S."/>
            <person name="Rothfels C.J."/>
            <person name="Schneider L."/>
            <person name="Shu S."/>
            <person name="Stevenson D.W."/>
            <person name="Thummler F."/>
            <person name="Tillich M."/>
            <person name="Villarreal Aguilar J.C."/>
            <person name="Widiez T."/>
            <person name="Wong G.K."/>
            <person name="Wymore A."/>
            <person name="Zhang Y."/>
            <person name="Zimmer A.D."/>
            <person name="Quatrano R.S."/>
            <person name="Mayer K.F.X."/>
            <person name="Goodstein D."/>
            <person name="Casacuberta J.M."/>
            <person name="Vandepoele K."/>
            <person name="Reski R."/>
            <person name="Cuming A.C."/>
            <person name="Tuskan G.A."/>
            <person name="Maumus F."/>
            <person name="Salse J."/>
            <person name="Schmutz J."/>
            <person name="Rensing S.A."/>
        </authorList>
    </citation>
    <scope>NUCLEOTIDE SEQUENCE [LARGE SCALE GENOMIC DNA]</scope>
    <source>
        <strain evidence="9 10">cv. Gransden 2004</strain>
    </source>
</reference>
<dbReference type="InterPro" id="IPR004176">
    <property type="entry name" value="Clp_R_N"/>
</dbReference>
<dbReference type="GO" id="GO:0044183">
    <property type="term" value="F:protein folding chaperone"/>
    <property type="evidence" value="ECO:0000318"/>
    <property type="project" value="GO_Central"/>
</dbReference>
<feature type="region of interest" description="Disordered" evidence="6">
    <location>
        <begin position="564"/>
        <end position="596"/>
    </location>
</feature>
<dbReference type="KEGG" id="ppp:112292052"/>
<evidence type="ECO:0000256" key="1">
    <source>
        <dbReference type="ARBA" id="ARBA00008675"/>
    </source>
</evidence>
<evidence type="ECO:0000313" key="10">
    <source>
        <dbReference type="Proteomes" id="UP000006727"/>
    </source>
</evidence>
<dbReference type="EnsemblPlants" id="Pp3c15_16120V3.2">
    <property type="protein sequence ID" value="Pp3c15_16120V3.2"/>
    <property type="gene ID" value="Pp3c15_16120"/>
</dbReference>
<name>A0A2K1JDD6_PHYPA</name>
<dbReference type="PaxDb" id="3218-PP1S248_7V6.1"/>
<dbReference type="InterPro" id="IPR001270">
    <property type="entry name" value="ClpA/B"/>
</dbReference>
<dbReference type="AlphaFoldDB" id="A0A2K1JDD6"/>
<dbReference type="Gene3D" id="3.40.50.300">
    <property type="entry name" value="P-loop containing nucleotide triphosphate hydrolases"/>
    <property type="match status" value="1"/>
</dbReference>
<dbReference type="InterPro" id="IPR058680">
    <property type="entry name" value="NBD_SMAX1-like"/>
</dbReference>
<comment type="similarity">
    <text evidence="1">Belongs to the ClpA/ClpB family.</text>
</comment>
<dbReference type="Proteomes" id="UP000006727">
    <property type="component" value="Chromosome 15"/>
</dbReference>
<dbReference type="GeneID" id="112292052"/>
<dbReference type="InterPro" id="IPR003959">
    <property type="entry name" value="ATPase_AAA_core"/>
</dbReference>
<dbReference type="Gramene" id="Pp3c15_16120V3.3">
    <property type="protein sequence ID" value="Pp3c15_16120V3.3"/>
    <property type="gene ID" value="Pp3c15_16120"/>
</dbReference>
<dbReference type="Gramene" id="Pp3c15_16120V3.2">
    <property type="protein sequence ID" value="Pp3c15_16120V3.2"/>
    <property type="gene ID" value="Pp3c15_16120"/>
</dbReference>
<protein>
    <recommendedName>
        <fullName evidence="7">Clp R domain-containing protein</fullName>
    </recommendedName>
</protein>
<evidence type="ECO:0000313" key="9">
    <source>
        <dbReference type="EnsemblPlants" id="Pp3c15_16120V3.1"/>
    </source>
</evidence>
<proteinExistence type="inferred from homology"/>
<organism evidence="8">
    <name type="scientific">Physcomitrium patens</name>
    <name type="common">Spreading-leaved earth moss</name>
    <name type="synonym">Physcomitrella patens</name>
    <dbReference type="NCBI Taxonomy" id="3218"/>
    <lineage>
        <taxon>Eukaryota</taxon>
        <taxon>Viridiplantae</taxon>
        <taxon>Streptophyta</taxon>
        <taxon>Embryophyta</taxon>
        <taxon>Bryophyta</taxon>
        <taxon>Bryophytina</taxon>
        <taxon>Bryopsida</taxon>
        <taxon>Funariidae</taxon>
        <taxon>Funariales</taxon>
        <taxon>Funariaceae</taxon>
        <taxon>Physcomitrium</taxon>
    </lineage>
</organism>
<keyword evidence="2 5" id="KW-0677">Repeat</keyword>
<dbReference type="OrthoDB" id="1929681at2759"/>
<dbReference type="EnsemblPlants" id="Pp3c15_16120V3.1">
    <property type="protein sequence ID" value="Pp3c15_16120V3.1"/>
    <property type="gene ID" value="Pp3c15_16120"/>
</dbReference>
<accession>A0A2K1JDD6</accession>
<dbReference type="GO" id="GO:0005634">
    <property type="term" value="C:nucleus"/>
    <property type="evidence" value="ECO:0000318"/>
    <property type="project" value="GO_Central"/>
</dbReference>
<dbReference type="InterPro" id="IPR051650">
    <property type="entry name" value="SL_signaling_regulator"/>
</dbReference>
<dbReference type="PRINTS" id="PR00300">
    <property type="entry name" value="CLPPROTEASEA"/>
</dbReference>
<dbReference type="GO" id="GO:0016887">
    <property type="term" value="F:ATP hydrolysis activity"/>
    <property type="evidence" value="ECO:0007669"/>
    <property type="project" value="InterPro"/>
</dbReference>
<evidence type="ECO:0000313" key="8">
    <source>
        <dbReference type="EMBL" id="PNR39533.1"/>
    </source>
</evidence>
<dbReference type="Gene3D" id="1.10.1780.10">
    <property type="entry name" value="Clp, N-terminal domain"/>
    <property type="match status" value="1"/>
</dbReference>
<evidence type="ECO:0000256" key="5">
    <source>
        <dbReference type="PROSITE-ProRule" id="PRU01251"/>
    </source>
</evidence>
<evidence type="ECO:0000256" key="4">
    <source>
        <dbReference type="ARBA" id="ARBA00023163"/>
    </source>
</evidence>
<reference evidence="9" key="3">
    <citation type="submission" date="2020-12" db="UniProtKB">
        <authorList>
            <consortium name="EnsemblPlants"/>
        </authorList>
    </citation>
    <scope>IDENTIFICATION</scope>
</reference>
<feature type="domain" description="Clp R" evidence="7">
    <location>
        <begin position="9"/>
        <end position="168"/>
    </location>
</feature>
<dbReference type="EMBL" id="ABEU02000015">
    <property type="protein sequence ID" value="PNR39533.1"/>
    <property type="molecule type" value="Genomic_DNA"/>
</dbReference>
<dbReference type="PROSITE" id="PS51903">
    <property type="entry name" value="CLP_R"/>
    <property type="match status" value="1"/>
</dbReference>
<sequence>MRSGANSVQHLLTPAALDVLKHAVTEARRRGHPQVQPLHVVSMLLTHAESRLRQACMLSHPHNSQAAECRALEVCFNVALDHLPQSALAATSQPILSNALMAALKRAHAHQRRGCPEHQQSPLLAVKVEIDQLIISILDDPSVSRVMKEAGFSSTNVKFNLEDGPSTVTVANGVEHLINGHVTIGSGQLPNGSEQASKHGNDMVSKGSFYDNSCMTHEENETKTSAKLSSGVMNQANSMGSWQQSDASIGSHERRELAIKTPNSSNRLVGPGASLPLRDEDVLNILEIFLKPKNRNVILVGDTMAANNVSSNLALKIKHGNVPAQLQCLQFLDPQLSSSSFGYCSSLEIEQKLAELSKIVEECMPAGAILHIGDLQWLAEPMQLKKGPSNFCPAQRTASELCQLLIRHASNRLWFIGVATPQIFARLQVLHPSLLADWGLQPVQISAVSQPNLLSRFANNTQLMHDLSTVHSLSARGGSIMDARHVSNMGATDRLQCCTDCVAKLEAERHLIHEHESLSLQLSLTGDKASPGGVNGGMGQLKKQSVAQQLVQLGQKWQKTCRMLHGDPPPIPVLTRSKPQPPSPSSRLSASSHGNLSKPCDLDLDISSRWSGLENRQLASCAVDQPFRTSPSFIMNNSRQSIVGSLQGVVEVQDAAALGADKSSDAPDEPDLGSPNDGSSVDSAPDDPEGPQGSTGTSAQIAFLAPIHTNLALGRANDAFLMAGKLRAPISLAMKPSPLHAAGLGPGAGTGASTISLKNNSKPHWLLQSPLHQRRAALNSTPRPGGLCGLSSASPLARRLTRLSKSPSPPPVALKEVVDDPTLKGLYKGLMQRVPWQSGAVAGIAATIMKCRSGMGNFRGATAKTDTWLLLLGPDSVAKVAIAKALAEMVFGGERSLIHLGFADGSPARLETDDFRMRGKTPLDRLVEAVRMKPSSVLLLEDIDKATSVFRNSIVRAMERGKLADSSMREVSVSNTIVVMTSSVGSEEYELEKNSENFTFSEAKLAAMGRIDVRARIKNESSGKVVFKGHNDKFFVVDHSELHPNESIGTSFSQMEVPTWVSKRKSDSWFPGQFRPKVEVKRTKPPEGRFLNLDLNLAAGESKCNCAVKTDYHCANEFDDEVKREKVLEQARLMLSEKFCALPDYAVGLDSYDFNGLGMEILYKLCKSLEDHAPPEVGVEIDLRLLEYIISCVWRIPGGRNKFNAWIDDVFAMSISRALADISNYEGSVVEFVADLPEVKDAFEGVALPHSINFASTMAV</sequence>
<keyword evidence="3" id="KW-0805">Transcription regulation</keyword>
<dbReference type="GO" id="GO:0005524">
    <property type="term" value="F:ATP binding"/>
    <property type="evidence" value="ECO:0007669"/>
    <property type="project" value="InterPro"/>
</dbReference>
<dbReference type="SUPFAM" id="SSF52540">
    <property type="entry name" value="P-loop containing nucleoside triphosphate hydrolases"/>
    <property type="match status" value="1"/>
</dbReference>
<dbReference type="EnsemblPlants" id="Pp3c15_16120V3.3">
    <property type="protein sequence ID" value="Pp3c15_16120V3.3"/>
    <property type="gene ID" value="Pp3c15_16120"/>
</dbReference>
<dbReference type="Pfam" id="PF07724">
    <property type="entry name" value="AAA_2"/>
    <property type="match status" value="1"/>
</dbReference>
<keyword evidence="4" id="KW-0804">Transcription</keyword>
<evidence type="ECO:0000259" key="7">
    <source>
        <dbReference type="PROSITE" id="PS51903"/>
    </source>
</evidence>
<dbReference type="SUPFAM" id="SSF81923">
    <property type="entry name" value="Double Clp-N motif"/>
    <property type="match status" value="1"/>
</dbReference>
<dbReference type="InterPro" id="IPR027417">
    <property type="entry name" value="P-loop_NTPase"/>
</dbReference>
<evidence type="ECO:0000256" key="6">
    <source>
        <dbReference type="SAM" id="MobiDB-lite"/>
    </source>
</evidence>
<dbReference type="RefSeq" id="XP_024395920.1">
    <property type="nucleotide sequence ID" value="XM_024540152.2"/>
</dbReference>
<evidence type="ECO:0000256" key="2">
    <source>
        <dbReference type="ARBA" id="ARBA00022737"/>
    </source>
</evidence>